<sequence length="623" mass="70002">MAVEIPVQKTQRSVMNVSSFKGIDLTNAPANVAAGRSPNAPNMIRDVPGKVRKRMGFTTVATYTDKINGRYYLNGIELLHVGDKLFADGEQVYSGMQNERSSGVQINGKMYIFDGLNALVYGEFDESNAAKKLLDIAYVPTVVISREPTGGGTDYEPINLLSPKWCEMFRGNGTATDYQLSFDSLDSTAVQVEMMNSDGEWTGKTENTDFTVDRAKGIVHFTSAPPEPPVAGQDNVKITASKTREGSADKVNKCNICTLYGVNGSPDRIFVSGNPDFKNYDWYSQYNDPTFFGDLWYSVLGQDDSRIVGYSIVNDMLAAHKDRAENGRNVILRKGDMVQDGETEQAAFPVTGMLQGNGAIAPHSFAFLGTEPVFLTELGVFALTPQDTTGERFSQNRSFYIDKALEDEPNKADAYGFVYKDMYFLAMNSGIYILDGQVKTYEKGRPYSTYQYECYYWPGLNARVLWESEDGALCFGTTDGKINKFATDPESITSYNDNGQPIEAWWETPDFSGEQFYMNKTVRYFATRLAAHSQTSLKLFGQIKGAWKLLRESITKARYFSWPQLTWSKFSWSGDMTPKTIGMKIKVKKVDKVRFKLYNAELNEPFGIYEYAIEYRESGKYKR</sequence>
<gene>
    <name evidence="1" type="ORF">H8699_02105</name>
</gene>
<organism evidence="1 2">
    <name type="scientific">Luoshenia tenuis</name>
    <dbReference type="NCBI Taxonomy" id="2763654"/>
    <lineage>
        <taxon>Bacteria</taxon>
        <taxon>Bacillati</taxon>
        <taxon>Bacillota</taxon>
        <taxon>Clostridia</taxon>
        <taxon>Christensenellales</taxon>
        <taxon>Christensenellaceae</taxon>
        <taxon>Luoshenia</taxon>
    </lineage>
</organism>
<keyword evidence="2" id="KW-1185">Reference proteome</keyword>
<name>A0A926CYD0_9FIRM</name>
<proteinExistence type="predicted"/>
<reference evidence="1" key="1">
    <citation type="submission" date="2020-08" db="EMBL/GenBank/DDBJ databases">
        <title>Genome public.</title>
        <authorList>
            <person name="Liu C."/>
            <person name="Sun Q."/>
        </authorList>
    </citation>
    <scope>NUCLEOTIDE SEQUENCE</scope>
    <source>
        <strain evidence="1">NSJ-44</strain>
    </source>
</reference>
<dbReference type="RefSeq" id="WP_249284269.1">
    <property type="nucleotide sequence ID" value="NZ_JACRSO010000001.1"/>
</dbReference>
<accession>A0A926CYD0</accession>
<evidence type="ECO:0000313" key="2">
    <source>
        <dbReference type="Proteomes" id="UP000654279"/>
    </source>
</evidence>
<dbReference type="AlphaFoldDB" id="A0A926CYD0"/>
<dbReference type="Proteomes" id="UP000654279">
    <property type="component" value="Unassembled WGS sequence"/>
</dbReference>
<evidence type="ECO:0000313" key="1">
    <source>
        <dbReference type="EMBL" id="MBC8528232.1"/>
    </source>
</evidence>
<dbReference type="EMBL" id="JACRSO010000001">
    <property type="protein sequence ID" value="MBC8528232.1"/>
    <property type="molecule type" value="Genomic_DNA"/>
</dbReference>
<protein>
    <submittedName>
        <fullName evidence="1">Uncharacterized protein</fullName>
    </submittedName>
</protein>
<comment type="caution">
    <text evidence="1">The sequence shown here is derived from an EMBL/GenBank/DDBJ whole genome shotgun (WGS) entry which is preliminary data.</text>
</comment>